<dbReference type="AlphaFoldDB" id="A0A151P967"/>
<organism evidence="2 3">
    <name type="scientific">Alligator mississippiensis</name>
    <name type="common">American alligator</name>
    <dbReference type="NCBI Taxonomy" id="8496"/>
    <lineage>
        <taxon>Eukaryota</taxon>
        <taxon>Metazoa</taxon>
        <taxon>Chordata</taxon>
        <taxon>Craniata</taxon>
        <taxon>Vertebrata</taxon>
        <taxon>Euteleostomi</taxon>
        <taxon>Archelosauria</taxon>
        <taxon>Archosauria</taxon>
        <taxon>Crocodylia</taxon>
        <taxon>Alligatoridae</taxon>
        <taxon>Alligatorinae</taxon>
        <taxon>Alligator</taxon>
    </lineage>
</organism>
<evidence type="ECO:0000313" key="3">
    <source>
        <dbReference type="Proteomes" id="UP000050525"/>
    </source>
</evidence>
<sequence>MDLEAQRECEKVHLELKRMEVEAECLEREKTAQREVERQEAEAKCKHELEVLCLRPNGGDVSPLQVPGGHPKPNTSAFSHYRVTDNPDVFLSIFEKQAQQWKVPEEEFMMHMDALVEGNMALVLNNLPMEQAGDYQTFKEAVQLGFHLGPEVFHNRFCTTVPQTGKSMHEFASLI</sequence>
<dbReference type="EMBL" id="AKHW03000540">
    <property type="protein sequence ID" value="KYO45574.1"/>
    <property type="molecule type" value="Genomic_DNA"/>
</dbReference>
<accession>A0A151P967</accession>
<gene>
    <name evidence="2" type="ORF">Y1Q_0023988</name>
</gene>
<protein>
    <recommendedName>
        <fullName evidence="4">SCAN box domain-containing protein</fullName>
    </recommendedName>
</protein>
<reference evidence="2 3" key="1">
    <citation type="journal article" date="2012" name="Genome Biol.">
        <title>Sequencing three crocodilian genomes to illuminate the evolution of archosaurs and amniotes.</title>
        <authorList>
            <person name="St John J.A."/>
            <person name="Braun E.L."/>
            <person name="Isberg S.R."/>
            <person name="Miles L.G."/>
            <person name="Chong A.Y."/>
            <person name="Gongora J."/>
            <person name="Dalzell P."/>
            <person name="Moran C."/>
            <person name="Bed'hom B."/>
            <person name="Abzhanov A."/>
            <person name="Burgess S.C."/>
            <person name="Cooksey A.M."/>
            <person name="Castoe T.A."/>
            <person name="Crawford N.G."/>
            <person name="Densmore L.D."/>
            <person name="Drew J.C."/>
            <person name="Edwards S.V."/>
            <person name="Faircloth B.C."/>
            <person name="Fujita M.K."/>
            <person name="Greenwold M.J."/>
            <person name="Hoffmann F.G."/>
            <person name="Howard J.M."/>
            <person name="Iguchi T."/>
            <person name="Janes D.E."/>
            <person name="Khan S.Y."/>
            <person name="Kohno S."/>
            <person name="de Koning A.J."/>
            <person name="Lance S.L."/>
            <person name="McCarthy F.M."/>
            <person name="McCormack J.E."/>
            <person name="Merchant M.E."/>
            <person name="Peterson D.G."/>
            <person name="Pollock D.D."/>
            <person name="Pourmand N."/>
            <person name="Raney B.J."/>
            <person name="Roessler K.A."/>
            <person name="Sanford J.R."/>
            <person name="Sawyer R.H."/>
            <person name="Schmidt C.J."/>
            <person name="Triplett E.W."/>
            <person name="Tuberville T.D."/>
            <person name="Venegas-Anaya M."/>
            <person name="Howard J.T."/>
            <person name="Jarvis E.D."/>
            <person name="Guillette L.J.Jr."/>
            <person name="Glenn T.C."/>
            <person name="Green R.E."/>
            <person name="Ray D.A."/>
        </authorList>
    </citation>
    <scope>NUCLEOTIDE SEQUENCE [LARGE SCALE GENOMIC DNA]</scope>
    <source>
        <strain evidence="2">KSC_2009_1</strain>
    </source>
</reference>
<keyword evidence="1" id="KW-0175">Coiled coil</keyword>
<evidence type="ECO:0008006" key="4">
    <source>
        <dbReference type="Google" id="ProtNLM"/>
    </source>
</evidence>
<dbReference type="Proteomes" id="UP000050525">
    <property type="component" value="Unassembled WGS sequence"/>
</dbReference>
<evidence type="ECO:0000256" key="1">
    <source>
        <dbReference type="SAM" id="Coils"/>
    </source>
</evidence>
<evidence type="ECO:0000313" key="2">
    <source>
        <dbReference type="EMBL" id="KYO45574.1"/>
    </source>
</evidence>
<feature type="coiled-coil region" evidence="1">
    <location>
        <begin position="9"/>
        <end position="42"/>
    </location>
</feature>
<dbReference type="PANTHER" id="PTHR46888">
    <property type="entry name" value="ZINC KNUCKLE DOMAINCONTAINING PROTEIN-RELATED"/>
    <property type="match status" value="1"/>
</dbReference>
<comment type="caution">
    <text evidence="2">The sequence shown here is derived from an EMBL/GenBank/DDBJ whole genome shotgun (WGS) entry which is preliminary data.</text>
</comment>
<keyword evidence="3" id="KW-1185">Reference proteome</keyword>
<dbReference type="PANTHER" id="PTHR46888:SF11">
    <property type="entry name" value="SCAN BOX DOMAIN-CONTAINING PROTEIN"/>
    <property type="match status" value="1"/>
</dbReference>
<name>A0A151P967_ALLMI</name>
<proteinExistence type="predicted"/>